<comment type="caution">
    <text evidence="6">The sequence shown here is derived from an EMBL/GenBank/DDBJ whole genome shotgun (WGS) entry which is preliminary data.</text>
</comment>
<protein>
    <recommendedName>
        <fullName evidence="8">DNA-directed RNA polymerase I subunit RPA49</fullName>
    </recommendedName>
</protein>
<dbReference type="GO" id="GO:0003677">
    <property type="term" value="F:DNA binding"/>
    <property type="evidence" value="ECO:0007669"/>
    <property type="project" value="InterPro"/>
</dbReference>
<evidence type="ECO:0000256" key="1">
    <source>
        <dbReference type="ARBA" id="ARBA00004604"/>
    </source>
</evidence>
<comment type="subcellular location">
    <subcellularLocation>
        <location evidence="1">Nucleus</location>
        <location evidence="1">Nucleolus</location>
    </subcellularLocation>
</comment>
<dbReference type="InterPro" id="IPR009668">
    <property type="entry name" value="RNA_pol-assoc_fac_A49-like"/>
</dbReference>
<gene>
    <name evidence="6" type="ORF">EEDITHA_LOCUS206</name>
</gene>
<evidence type="ECO:0000256" key="3">
    <source>
        <dbReference type="ARBA" id="ARBA00022478"/>
    </source>
</evidence>
<accession>A0AAU9T9Q7</accession>
<dbReference type="AlphaFoldDB" id="A0AAU9T9Q7"/>
<evidence type="ECO:0008006" key="8">
    <source>
        <dbReference type="Google" id="ProtNLM"/>
    </source>
</evidence>
<keyword evidence="4" id="KW-0804">Transcription</keyword>
<name>A0AAU9T9Q7_EUPED</name>
<dbReference type="GO" id="GO:0000428">
    <property type="term" value="C:DNA-directed RNA polymerase complex"/>
    <property type="evidence" value="ECO:0007669"/>
    <property type="project" value="UniProtKB-KW"/>
</dbReference>
<organism evidence="6 7">
    <name type="scientific">Euphydryas editha</name>
    <name type="common">Edith's checkerspot</name>
    <dbReference type="NCBI Taxonomy" id="104508"/>
    <lineage>
        <taxon>Eukaryota</taxon>
        <taxon>Metazoa</taxon>
        <taxon>Ecdysozoa</taxon>
        <taxon>Arthropoda</taxon>
        <taxon>Hexapoda</taxon>
        <taxon>Insecta</taxon>
        <taxon>Pterygota</taxon>
        <taxon>Neoptera</taxon>
        <taxon>Endopterygota</taxon>
        <taxon>Lepidoptera</taxon>
        <taxon>Glossata</taxon>
        <taxon>Ditrysia</taxon>
        <taxon>Papilionoidea</taxon>
        <taxon>Nymphalidae</taxon>
        <taxon>Nymphalinae</taxon>
        <taxon>Euphydryas</taxon>
    </lineage>
</organism>
<dbReference type="PANTHER" id="PTHR14440">
    <property type="entry name" value="DNA-DIRECTED RNA POLYMERASE I SUBUNIT RPA49"/>
    <property type="match status" value="1"/>
</dbReference>
<dbReference type="GO" id="GO:0005730">
    <property type="term" value="C:nucleolus"/>
    <property type="evidence" value="ECO:0007669"/>
    <property type="project" value="UniProtKB-SubCell"/>
</dbReference>
<dbReference type="GO" id="GO:0006351">
    <property type="term" value="P:DNA-templated transcription"/>
    <property type="evidence" value="ECO:0007669"/>
    <property type="project" value="InterPro"/>
</dbReference>
<dbReference type="Pfam" id="PF06870">
    <property type="entry name" value="RNA_pol_I_A49"/>
    <property type="match status" value="1"/>
</dbReference>
<keyword evidence="7" id="KW-1185">Reference proteome</keyword>
<evidence type="ECO:0000256" key="2">
    <source>
        <dbReference type="ARBA" id="ARBA00009430"/>
    </source>
</evidence>
<proteinExistence type="inferred from homology"/>
<evidence type="ECO:0000313" key="7">
    <source>
        <dbReference type="Proteomes" id="UP001153954"/>
    </source>
</evidence>
<evidence type="ECO:0000256" key="4">
    <source>
        <dbReference type="ARBA" id="ARBA00023163"/>
    </source>
</evidence>
<sequence>MTQIHIDEDYPKGALYPMLVDFQNGYTTDNFTSQQAVVFENTKSDTKTVAAEIDGLLYAGEEEKEALGKTFILARHKTTGKVRIIESGVVSIQPILNMKFSTSKPLETGKLELSRKFGSKKQKQRMEQREKLKVNVETVNEQMQNVAEEISEDKLDLSSYNKANSDDFYIPPIDRTAETAEGVYDIDKILTEEQYEKIYSELEGKDYTSDMVPFVKSIANRNLSPKHTVLAVYANALLKLYSTMVKEITKKTFTICPLSPTLNEYILNNFLSVSNSKRTRPAPYKDKSLCHAIVFLLLINNYKIEMDGLCEALKLMPNTAAMKVRVTGASVITSDKKKIVSLKLPLNKSGLRRRSAKF</sequence>
<keyword evidence="5" id="KW-0539">Nucleus</keyword>
<comment type="similarity">
    <text evidence="2">Belongs to the eukaryotic RPA49/POLR1E RNA polymerase subunit family.</text>
</comment>
<reference evidence="6" key="1">
    <citation type="submission" date="2022-03" db="EMBL/GenBank/DDBJ databases">
        <authorList>
            <person name="Tunstrom K."/>
        </authorList>
    </citation>
    <scope>NUCLEOTIDE SEQUENCE</scope>
</reference>
<dbReference type="Proteomes" id="UP001153954">
    <property type="component" value="Unassembled WGS sequence"/>
</dbReference>
<dbReference type="EMBL" id="CAKOGL010000001">
    <property type="protein sequence ID" value="CAH2083535.1"/>
    <property type="molecule type" value="Genomic_DNA"/>
</dbReference>
<evidence type="ECO:0000313" key="6">
    <source>
        <dbReference type="EMBL" id="CAH2083535.1"/>
    </source>
</evidence>
<keyword evidence="3" id="KW-0240">DNA-directed RNA polymerase</keyword>
<evidence type="ECO:0000256" key="5">
    <source>
        <dbReference type="ARBA" id="ARBA00023242"/>
    </source>
</evidence>